<sequence>MPTVAELLRHWRTEAGLTQEALADRSGLSVEGIRALEGGRRLRPRPTTIEQLSAALELPEHDVLRLEELAGRPATAPVDHLPAGIGDFTGRSEEIGDLLRILSGTAGPSAGVVLVSVAGMGGVGKTALAVHTARRLAAEFPDGQLYVGMGGHAGGEPLDPLVALGRLLRDLGIPDEEIPDNVDIAAARYRSALAGRRVLVLIDDAVSSSQVRPLIPGTAGSAVLITTRRQLIDLAGIRQLKLDVLTSEDAVRLLAAVVGDGRVEQEPQAARAVTELCGRLPLALRIAGSYLAGRPGRRVEELARELDDEEARLAVLSTDDKGVRASLKLSIDALAADHRSMAQTAARALPVISILPGTEFSLRFAAAALGIGMRAAEDAIEHLVDVHLLETPALHRYRLHDLVRSVGRELADAELGESGVQAVQERVLAEYLALLWRIDELSEPGELTQNWRAPEWSEQAKDIAEAEQAIELVDADRATLVSAVRVAESGPPAERLAVVRIAAGMNAFGLVRRRWVEWRDIGEAAIRVLAGVDDDVAAAMIHFDLGLVYGELQEHAAAAEHLGRAAPMAAALGDRDFERSCLLNLAHALERAGELSEAKAVIARLISTRPEPRAESWAELVLGMIAGKEHDHAAQMAAFERSVALFRQDDPPARQLAMRYRVIGESLEETGRYAEAETLYRDSLAAYREEKLELMLAEILGHLGRLLVTVERFDEAAELYAESLQLAITHELWDSEAAARVGLGRWHQAAGRPGQAVAEWQQALAIYRRYGSARADEVQALLEDSDRSHTPR</sequence>
<dbReference type="Pfam" id="PF13560">
    <property type="entry name" value="HTH_31"/>
    <property type="match status" value="1"/>
</dbReference>
<feature type="repeat" description="TPR" evidence="1">
    <location>
        <begin position="697"/>
        <end position="730"/>
    </location>
</feature>
<dbReference type="PANTHER" id="PTHR47691:SF3">
    <property type="entry name" value="HTH-TYPE TRANSCRIPTIONAL REGULATOR RV0890C-RELATED"/>
    <property type="match status" value="1"/>
</dbReference>
<evidence type="ECO:0000313" key="4">
    <source>
        <dbReference type="Proteomes" id="UP000295151"/>
    </source>
</evidence>
<dbReference type="SUPFAM" id="SSF52540">
    <property type="entry name" value="P-loop containing nucleoside triphosphate hydrolases"/>
    <property type="match status" value="1"/>
</dbReference>
<dbReference type="RefSeq" id="WP_133981242.1">
    <property type="nucleotide sequence ID" value="NZ_SOCE01000001.1"/>
</dbReference>
<dbReference type="AlphaFoldDB" id="A0A4V3FKU3"/>
<evidence type="ECO:0000313" key="3">
    <source>
        <dbReference type="EMBL" id="TDU91513.1"/>
    </source>
</evidence>
<organism evidence="3 4">
    <name type="scientific">Kribbella voronezhensis</name>
    <dbReference type="NCBI Taxonomy" id="2512212"/>
    <lineage>
        <taxon>Bacteria</taxon>
        <taxon>Bacillati</taxon>
        <taxon>Actinomycetota</taxon>
        <taxon>Actinomycetes</taxon>
        <taxon>Propionibacteriales</taxon>
        <taxon>Kribbellaceae</taxon>
        <taxon>Kribbella</taxon>
    </lineage>
</organism>
<dbReference type="InterPro" id="IPR042197">
    <property type="entry name" value="Apaf_helical"/>
</dbReference>
<evidence type="ECO:0000256" key="1">
    <source>
        <dbReference type="PROSITE-ProRule" id="PRU00339"/>
    </source>
</evidence>
<dbReference type="Gene3D" id="1.25.40.10">
    <property type="entry name" value="Tetratricopeptide repeat domain"/>
    <property type="match status" value="1"/>
</dbReference>
<dbReference type="InterPro" id="IPR027417">
    <property type="entry name" value="P-loop_NTPase"/>
</dbReference>
<dbReference type="GO" id="GO:0043531">
    <property type="term" value="F:ADP binding"/>
    <property type="evidence" value="ECO:0007669"/>
    <property type="project" value="InterPro"/>
</dbReference>
<feature type="domain" description="HTH cro/C1-type" evidence="2">
    <location>
        <begin position="8"/>
        <end position="64"/>
    </location>
</feature>
<dbReference type="Pfam" id="PF00931">
    <property type="entry name" value="NB-ARC"/>
    <property type="match status" value="1"/>
</dbReference>
<dbReference type="InterPro" id="IPR002182">
    <property type="entry name" value="NB-ARC"/>
</dbReference>
<dbReference type="PANTHER" id="PTHR47691">
    <property type="entry name" value="REGULATOR-RELATED"/>
    <property type="match status" value="1"/>
</dbReference>
<dbReference type="Pfam" id="PF13424">
    <property type="entry name" value="TPR_12"/>
    <property type="match status" value="1"/>
</dbReference>
<dbReference type="InterPro" id="IPR011990">
    <property type="entry name" value="TPR-like_helical_dom_sf"/>
</dbReference>
<dbReference type="OrthoDB" id="4326794at2"/>
<dbReference type="Gene3D" id="1.10.260.40">
    <property type="entry name" value="lambda repressor-like DNA-binding domains"/>
    <property type="match status" value="1"/>
</dbReference>
<dbReference type="Proteomes" id="UP000295151">
    <property type="component" value="Unassembled WGS sequence"/>
</dbReference>
<reference evidence="3 4" key="1">
    <citation type="submission" date="2019-03" db="EMBL/GenBank/DDBJ databases">
        <title>Genomic Encyclopedia of Type Strains, Phase III (KMG-III): the genomes of soil and plant-associated and newly described type strains.</title>
        <authorList>
            <person name="Whitman W."/>
        </authorList>
    </citation>
    <scope>NUCLEOTIDE SEQUENCE [LARGE SCALE GENOMIC DNA]</scope>
    <source>
        <strain evidence="3 4">VKM Ac-2575</strain>
    </source>
</reference>
<keyword evidence="4" id="KW-1185">Reference proteome</keyword>
<dbReference type="SUPFAM" id="SSF47413">
    <property type="entry name" value="lambda repressor-like DNA-binding domains"/>
    <property type="match status" value="1"/>
</dbReference>
<dbReference type="InterPro" id="IPR019734">
    <property type="entry name" value="TPR_rpt"/>
</dbReference>
<dbReference type="PROSITE" id="PS50943">
    <property type="entry name" value="HTH_CROC1"/>
    <property type="match status" value="1"/>
</dbReference>
<evidence type="ECO:0000259" key="2">
    <source>
        <dbReference type="PROSITE" id="PS50943"/>
    </source>
</evidence>
<dbReference type="PRINTS" id="PR00364">
    <property type="entry name" value="DISEASERSIST"/>
</dbReference>
<dbReference type="InterPro" id="IPR001387">
    <property type="entry name" value="Cro/C1-type_HTH"/>
</dbReference>
<dbReference type="SMART" id="SM00028">
    <property type="entry name" value="TPR"/>
    <property type="match status" value="5"/>
</dbReference>
<comment type="caution">
    <text evidence="3">The sequence shown here is derived from an EMBL/GenBank/DDBJ whole genome shotgun (WGS) entry which is preliminary data.</text>
</comment>
<gene>
    <name evidence="3" type="ORF">EV138_5119</name>
</gene>
<dbReference type="InterPro" id="IPR010982">
    <property type="entry name" value="Lambda_DNA-bd_dom_sf"/>
</dbReference>
<proteinExistence type="predicted"/>
<dbReference type="CDD" id="cd00093">
    <property type="entry name" value="HTH_XRE"/>
    <property type="match status" value="1"/>
</dbReference>
<dbReference type="Pfam" id="PF13374">
    <property type="entry name" value="TPR_10"/>
    <property type="match status" value="1"/>
</dbReference>
<dbReference type="SUPFAM" id="SSF48452">
    <property type="entry name" value="TPR-like"/>
    <property type="match status" value="2"/>
</dbReference>
<dbReference type="EMBL" id="SOCE01000001">
    <property type="protein sequence ID" value="TDU91513.1"/>
    <property type="molecule type" value="Genomic_DNA"/>
</dbReference>
<dbReference type="SMART" id="SM00530">
    <property type="entry name" value="HTH_XRE"/>
    <property type="match status" value="1"/>
</dbReference>
<name>A0A4V3FKU3_9ACTN</name>
<dbReference type="Gene3D" id="1.10.8.430">
    <property type="entry name" value="Helical domain of apoptotic protease-activating factors"/>
    <property type="match status" value="1"/>
</dbReference>
<dbReference type="Gene3D" id="3.40.50.300">
    <property type="entry name" value="P-loop containing nucleotide triphosphate hydrolases"/>
    <property type="match status" value="1"/>
</dbReference>
<protein>
    <submittedName>
        <fullName evidence="3">Tetratricopeptide repeat protein</fullName>
    </submittedName>
</protein>
<keyword evidence="1" id="KW-0802">TPR repeat</keyword>
<dbReference type="GO" id="GO:0003677">
    <property type="term" value="F:DNA binding"/>
    <property type="evidence" value="ECO:0007669"/>
    <property type="project" value="InterPro"/>
</dbReference>
<dbReference type="PROSITE" id="PS50005">
    <property type="entry name" value="TPR"/>
    <property type="match status" value="1"/>
</dbReference>
<accession>A0A4V3FKU3</accession>